<sequence>MAVRSIVSFRFQSKKECKIQRNCHSVLVSLMNILVLQGTSNRFNLLDTDEKELQNASFVASNLHSRMPVTSEGDPELPDIFDVMEIERRNAQEVEEGQEEVDEQMEKEPASEGSKLTT</sequence>
<organism evidence="2 3">
    <name type="scientific">Onchocerca volvulus</name>
    <dbReference type="NCBI Taxonomy" id="6282"/>
    <lineage>
        <taxon>Eukaryota</taxon>
        <taxon>Metazoa</taxon>
        <taxon>Ecdysozoa</taxon>
        <taxon>Nematoda</taxon>
        <taxon>Chromadorea</taxon>
        <taxon>Rhabditida</taxon>
        <taxon>Spirurina</taxon>
        <taxon>Spiruromorpha</taxon>
        <taxon>Filarioidea</taxon>
        <taxon>Onchocercidae</taxon>
        <taxon>Onchocerca</taxon>
    </lineage>
</organism>
<feature type="compositionally biased region" description="Acidic residues" evidence="1">
    <location>
        <begin position="93"/>
        <end position="103"/>
    </location>
</feature>
<accession>A0A8R1TW28</accession>
<dbReference type="EMBL" id="CMVM020000161">
    <property type="status" value="NOT_ANNOTATED_CDS"/>
    <property type="molecule type" value="Genomic_DNA"/>
</dbReference>
<keyword evidence="3" id="KW-1185">Reference proteome</keyword>
<name>A0A8R1TW28_ONCVO</name>
<evidence type="ECO:0000256" key="1">
    <source>
        <dbReference type="SAM" id="MobiDB-lite"/>
    </source>
</evidence>
<dbReference type="EnsemblMetazoa" id="OVOC5530.1">
    <property type="protein sequence ID" value="OVOC5530.1"/>
    <property type="gene ID" value="WBGene00242339"/>
</dbReference>
<dbReference type="Proteomes" id="UP000024404">
    <property type="component" value="Unassembled WGS sequence"/>
</dbReference>
<evidence type="ECO:0000313" key="3">
    <source>
        <dbReference type="Proteomes" id="UP000024404"/>
    </source>
</evidence>
<proteinExistence type="predicted"/>
<reference evidence="2" key="2">
    <citation type="submission" date="2022-06" db="UniProtKB">
        <authorList>
            <consortium name="EnsemblMetazoa"/>
        </authorList>
    </citation>
    <scope>IDENTIFICATION</scope>
</reference>
<protein>
    <submittedName>
        <fullName evidence="2">Uncharacterized protein</fullName>
    </submittedName>
</protein>
<feature type="region of interest" description="Disordered" evidence="1">
    <location>
        <begin position="88"/>
        <end position="118"/>
    </location>
</feature>
<dbReference type="AlphaFoldDB" id="A0A8R1TW28"/>
<reference evidence="3" key="1">
    <citation type="submission" date="2013-10" db="EMBL/GenBank/DDBJ databases">
        <title>Genome sequencing of Onchocerca volvulus.</title>
        <authorList>
            <person name="Cotton J."/>
            <person name="Tsai J."/>
            <person name="Stanley E."/>
            <person name="Tracey A."/>
            <person name="Holroyd N."/>
            <person name="Lustigman S."/>
            <person name="Berriman M."/>
        </authorList>
    </citation>
    <scope>NUCLEOTIDE SEQUENCE</scope>
</reference>
<evidence type="ECO:0000313" key="2">
    <source>
        <dbReference type="EnsemblMetazoa" id="OVOC5530.1"/>
    </source>
</evidence>